<name>A0A9D5JW92_9BACT</name>
<dbReference type="EMBL" id="WJJP01000389">
    <property type="protein sequence ID" value="MBD3325300.1"/>
    <property type="molecule type" value="Genomic_DNA"/>
</dbReference>
<evidence type="ECO:0000313" key="2">
    <source>
        <dbReference type="EMBL" id="MBD3325300.1"/>
    </source>
</evidence>
<dbReference type="Pfam" id="PF14511">
    <property type="entry name" value="RE_EcoO109I"/>
    <property type="match status" value="1"/>
</dbReference>
<accession>A0A9D5JW92</accession>
<sequence length="245" mass="28227">MNKIDRTEIATFIETHINDYHEKILQRLRELSLVKILKRKNPYLFKVKALNTAQDLVQSILDAHLSSQEEGIFGGFLEELAIFICGRVYDGKKSSAEGIDLEFEKDGIRYIISIKSGPNWGNSGQIAKMKDQFRKAKRILQTNISKTNVVAVNGCCYGKDERPDKGEYLKLCGQRFWELISGDEHLYTEIIEPLGWSAKERTAQFQEEYAKVINRFTIQFAQEYCDETGAINWEKLVRFNSGKKN</sequence>
<organism evidence="2 3">
    <name type="scientific">candidate division KSB3 bacterium</name>
    <dbReference type="NCBI Taxonomy" id="2044937"/>
    <lineage>
        <taxon>Bacteria</taxon>
        <taxon>candidate division KSB3</taxon>
    </lineage>
</organism>
<dbReference type="InterPro" id="IPR011335">
    <property type="entry name" value="Restrct_endonuc-II-like"/>
</dbReference>
<gene>
    <name evidence="2" type="ORF">GF339_11990</name>
</gene>
<evidence type="ECO:0000313" key="3">
    <source>
        <dbReference type="Proteomes" id="UP000649604"/>
    </source>
</evidence>
<comment type="caution">
    <text evidence="2">The sequence shown here is derived from an EMBL/GenBank/DDBJ whole genome shotgun (WGS) entry which is preliminary data.</text>
</comment>
<dbReference type="CDD" id="cd22345">
    <property type="entry name" value="PDDEXK_nuclease"/>
    <property type="match status" value="1"/>
</dbReference>
<evidence type="ECO:0000259" key="1">
    <source>
        <dbReference type="Pfam" id="PF14511"/>
    </source>
</evidence>
<dbReference type="InterPro" id="IPR032793">
    <property type="entry name" value="RE_EcoO109IR"/>
</dbReference>
<dbReference type="AlphaFoldDB" id="A0A9D5JW92"/>
<protein>
    <submittedName>
        <fullName evidence="2">Cytosolic protein</fullName>
    </submittedName>
</protein>
<proteinExistence type="predicted"/>
<reference evidence="2" key="1">
    <citation type="submission" date="2019-11" db="EMBL/GenBank/DDBJ databases">
        <title>Microbial mats filling the niche in hypersaline microbial mats.</title>
        <authorList>
            <person name="Wong H.L."/>
            <person name="Macleod F.I."/>
            <person name="White R.A. III"/>
            <person name="Burns B.P."/>
        </authorList>
    </citation>
    <scope>NUCLEOTIDE SEQUENCE</scope>
    <source>
        <strain evidence="2">Rbin_158</strain>
    </source>
</reference>
<feature type="domain" description="Type II restriction endonuclease EcoO109IR" evidence="1">
    <location>
        <begin position="8"/>
        <end position="201"/>
    </location>
</feature>
<dbReference type="Proteomes" id="UP000649604">
    <property type="component" value="Unassembled WGS sequence"/>
</dbReference>
<dbReference type="SUPFAM" id="SSF52980">
    <property type="entry name" value="Restriction endonuclease-like"/>
    <property type="match status" value="1"/>
</dbReference>